<name>A0ABP1DG63_9APHY</name>
<proteinExistence type="predicted"/>
<gene>
    <name evidence="1" type="ORF">GFSPODELE1_LOCUS6063</name>
</gene>
<dbReference type="EMBL" id="OZ037947">
    <property type="protein sequence ID" value="CAL1706832.1"/>
    <property type="molecule type" value="Genomic_DNA"/>
</dbReference>
<reference evidence="2" key="1">
    <citation type="submission" date="2024-04" db="EMBL/GenBank/DDBJ databases">
        <authorList>
            <person name="Shaw F."/>
            <person name="Minotto A."/>
        </authorList>
    </citation>
    <scope>NUCLEOTIDE SEQUENCE [LARGE SCALE GENOMIC DNA]</scope>
</reference>
<organism evidence="1 2">
    <name type="scientific">Somion occarium</name>
    <dbReference type="NCBI Taxonomy" id="3059160"/>
    <lineage>
        <taxon>Eukaryota</taxon>
        <taxon>Fungi</taxon>
        <taxon>Dikarya</taxon>
        <taxon>Basidiomycota</taxon>
        <taxon>Agaricomycotina</taxon>
        <taxon>Agaricomycetes</taxon>
        <taxon>Polyporales</taxon>
        <taxon>Cerrenaceae</taxon>
        <taxon>Somion</taxon>
    </lineage>
</organism>
<keyword evidence="2" id="KW-1185">Reference proteome</keyword>
<dbReference type="Proteomes" id="UP001497453">
    <property type="component" value="Chromosome 4"/>
</dbReference>
<sequence>MLCWRLSSRWPQICGKYSRYYHPKHLTLPTVTWIIAPKGYKTIGSASNHPNRPSSGPTGLSKLHRVSCVCPSAPPYGQGWVTLFILRIEHQSRFPVHQFRLNKSMKGHHI</sequence>
<protein>
    <submittedName>
        <fullName evidence="1">Uncharacterized protein</fullName>
    </submittedName>
</protein>
<accession>A0ABP1DG63</accession>
<evidence type="ECO:0000313" key="2">
    <source>
        <dbReference type="Proteomes" id="UP001497453"/>
    </source>
</evidence>
<evidence type="ECO:0000313" key="1">
    <source>
        <dbReference type="EMBL" id="CAL1706832.1"/>
    </source>
</evidence>